<dbReference type="InterPro" id="IPR037010">
    <property type="entry name" value="VitB12-dep_Met_synth_activ_sf"/>
</dbReference>
<evidence type="ECO:0000313" key="1">
    <source>
        <dbReference type="EMBL" id="GAH37563.1"/>
    </source>
</evidence>
<comment type="caution">
    <text evidence="1">The sequence shown here is derived from an EMBL/GenBank/DDBJ whole genome shotgun (WGS) entry which is preliminary data.</text>
</comment>
<protein>
    <recommendedName>
        <fullName evidence="2">AdoMet activation domain-containing protein</fullName>
    </recommendedName>
</protein>
<accession>X1GX37</accession>
<evidence type="ECO:0008006" key="2">
    <source>
        <dbReference type="Google" id="ProtNLM"/>
    </source>
</evidence>
<dbReference type="AlphaFoldDB" id="X1GX37"/>
<dbReference type="Gene3D" id="3.40.109.40">
    <property type="match status" value="1"/>
</dbReference>
<name>X1GX37_9ZZZZ</name>
<dbReference type="GO" id="GO:0008705">
    <property type="term" value="F:methionine synthase activity"/>
    <property type="evidence" value="ECO:0007669"/>
    <property type="project" value="InterPro"/>
</dbReference>
<dbReference type="SUPFAM" id="SSF56507">
    <property type="entry name" value="Methionine synthase activation domain-like"/>
    <property type="match status" value="1"/>
</dbReference>
<organism evidence="1">
    <name type="scientific">marine sediment metagenome</name>
    <dbReference type="NCBI Taxonomy" id="412755"/>
    <lineage>
        <taxon>unclassified sequences</taxon>
        <taxon>metagenomes</taxon>
        <taxon>ecological metagenomes</taxon>
    </lineage>
</organism>
<reference evidence="1" key="1">
    <citation type="journal article" date="2014" name="Front. Microbiol.">
        <title>High frequency of phylogenetically diverse reductive dehalogenase-homologous genes in deep subseafloor sedimentary metagenomes.</title>
        <authorList>
            <person name="Kawai M."/>
            <person name="Futagami T."/>
            <person name="Toyoda A."/>
            <person name="Takaki Y."/>
            <person name="Nishi S."/>
            <person name="Hori S."/>
            <person name="Arai W."/>
            <person name="Tsubouchi T."/>
            <person name="Morono Y."/>
            <person name="Uchiyama I."/>
            <person name="Ito T."/>
            <person name="Fujiyama A."/>
            <person name="Inagaki F."/>
            <person name="Takami H."/>
        </authorList>
    </citation>
    <scope>NUCLEOTIDE SEQUENCE</scope>
    <source>
        <strain evidence="1">Expedition CK06-06</strain>
    </source>
</reference>
<gene>
    <name evidence="1" type="ORF">S03H2_10763</name>
</gene>
<dbReference type="EMBL" id="BARU01005521">
    <property type="protein sequence ID" value="GAH37563.1"/>
    <property type="molecule type" value="Genomic_DNA"/>
</dbReference>
<proteinExistence type="predicted"/>
<sequence length="229" mass="25007">MPIIRDIPLSLKTREVLRREGFGGHSKVRPEIKSLVLELLASVKKAHLLEPAVAYEIYTITEMSHRQLSLEGDLVVQGPLLPSLLPKAKELAVVVCTIGPRLEKQVTDYINRDEPLRGLLLDGIGSAAVDSLTQEVCKFMAGEASSRGYQASSPISPGMPGLPITEQWRLLEMVPAREIGASLTPLAIMSPRKSTSMVMGLGPQMTRWTGAEVCAHCSLRKTCPYRIPA</sequence>